<feature type="region of interest" description="Disordered" evidence="1">
    <location>
        <begin position="27"/>
        <end position="46"/>
    </location>
</feature>
<accession>A0A820VMC2</accession>
<feature type="compositionally biased region" description="Polar residues" evidence="1">
    <location>
        <begin position="244"/>
        <end position="272"/>
    </location>
</feature>
<name>A0A820VMC2_9BILA</name>
<dbReference type="Proteomes" id="UP000663825">
    <property type="component" value="Unassembled WGS sequence"/>
</dbReference>
<dbReference type="EMBL" id="CAJOBQ010001638">
    <property type="protein sequence ID" value="CAF4503868.1"/>
    <property type="molecule type" value="Genomic_DNA"/>
</dbReference>
<proteinExistence type="predicted"/>
<sequence length="429" mass="48760">MAYNYYDEHDEDDLPVFSLPTLTVTKRTSNTTEHQEDDMPNDRSSGLLEKDWKTLYERSLHSLKSTDEDHVSTNQPSLCLRRQPSVNRPSSRIICSPIYQRPFDLNTPKSRWEIRLPQLLDTTVGPDRPNRAFARRHTTDIVFQRSTSNNDEFNAYGSAQIPDETNNDRPIAPLVKQITHKFDQMQVNNESSVTTNNHEQRLYDDPSKLRQVTRLAPRRLTTDNSGRFPPKPRPMLPLRPIADLTTSKMRSTSSESLNSRIATNNSQSQRNKTGPPLSYSKYFYPPPSTTSVIKQLIGGSATLVYDSRAESRSSNTSSPDRKQQKGIQQIVDHLSSTNSNLLGRQRKPKSPDSAYATLNNERNTQPKLVKSKVDEPDPNNYEQLLRQASKTSNSSSEKDYASAHSDTFDIPTRTNGNISTNYYPTYDAD</sequence>
<protein>
    <submittedName>
        <fullName evidence="4">Uncharacterized protein</fullName>
    </submittedName>
</protein>
<feature type="region of interest" description="Disordered" evidence="1">
    <location>
        <begin position="336"/>
        <end position="429"/>
    </location>
</feature>
<organism evidence="4 5">
    <name type="scientific">Rotaria socialis</name>
    <dbReference type="NCBI Taxonomy" id="392032"/>
    <lineage>
        <taxon>Eukaryota</taxon>
        <taxon>Metazoa</taxon>
        <taxon>Spiralia</taxon>
        <taxon>Gnathifera</taxon>
        <taxon>Rotifera</taxon>
        <taxon>Eurotatoria</taxon>
        <taxon>Bdelloidea</taxon>
        <taxon>Philodinida</taxon>
        <taxon>Philodinidae</taxon>
        <taxon>Rotaria</taxon>
    </lineage>
</organism>
<dbReference type="EMBL" id="CAJOBP010005034">
    <property type="protein sequence ID" value="CAF4458409.1"/>
    <property type="molecule type" value="Genomic_DNA"/>
</dbReference>
<evidence type="ECO:0000313" key="4">
    <source>
        <dbReference type="EMBL" id="CAF4503868.1"/>
    </source>
</evidence>
<dbReference type="EMBL" id="CAJNXB010000688">
    <property type="protein sequence ID" value="CAF3086392.1"/>
    <property type="molecule type" value="Genomic_DNA"/>
</dbReference>
<keyword evidence="6" id="KW-1185">Reference proteome</keyword>
<dbReference type="Proteomes" id="UP000663862">
    <property type="component" value="Unassembled WGS sequence"/>
</dbReference>
<feature type="compositionally biased region" description="Polar residues" evidence="1">
    <location>
        <begin position="412"/>
        <end position="423"/>
    </location>
</feature>
<dbReference type="OrthoDB" id="9996382at2759"/>
<evidence type="ECO:0000313" key="6">
    <source>
        <dbReference type="Proteomes" id="UP000663873"/>
    </source>
</evidence>
<evidence type="ECO:0000313" key="3">
    <source>
        <dbReference type="EMBL" id="CAF4458409.1"/>
    </source>
</evidence>
<comment type="caution">
    <text evidence="4">The sequence shown here is derived from an EMBL/GenBank/DDBJ whole genome shotgun (WGS) entry which is preliminary data.</text>
</comment>
<dbReference type="Proteomes" id="UP000663873">
    <property type="component" value="Unassembled WGS sequence"/>
</dbReference>
<dbReference type="AlphaFoldDB" id="A0A820VMC2"/>
<feature type="compositionally biased region" description="Polar residues" evidence="1">
    <location>
        <begin position="356"/>
        <end position="366"/>
    </location>
</feature>
<evidence type="ECO:0000256" key="1">
    <source>
        <dbReference type="SAM" id="MobiDB-lite"/>
    </source>
</evidence>
<evidence type="ECO:0000313" key="2">
    <source>
        <dbReference type="EMBL" id="CAF3086392.1"/>
    </source>
</evidence>
<feature type="region of interest" description="Disordered" evidence="1">
    <location>
        <begin position="216"/>
        <end position="282"/>
    </location>
</feature>
<feature type="compositionally biased region" description="Polar residues" evidence="1">
    <location>
        <begin position="380"/>
        <end position="395"/>
    </location>
</feature>
<evidence type="ECO:0000313" key="5">
    <source>
        <dbReference type="Proteomes" id="UP000663862"/>
    </source>
</evidence>
<reference evidence="4" key="1">
    <citation type="submission" date="2021-02" db="EMBL/GenBank/DDBJ databases">
        <authorList>
            <person name="Nowell W R."/>
        </authorList>
    </citation>
    <scope>NUCLEOTIDE SEQUENCE</scope>
</reference>
<gene>
    <name evidence="2" type="ORF">TIS948_LOCUS6046</name>
    <name evidence="4" type="ORF">TSG867_LOCUS21312</name>
    <name evidence="3" type="ORF">UJA718_LOCUS23311</name>
</gene>
<feature type="region of interest" description="Disordered" evidence="1">
    <location>
        <begin position="308"/>
        <end position="327"/>
    </location>
</feature>